<feature type="non-terminal residue" evidence="1">
    <location>
        <position position="1"/>
    </location>
</feature>
<protein>
    <submittedName>
        <fullName evidence="1">Uncharacterized protein</fullName>
    </submittedName>
</protein>
<comment type="caution">
    <text evidence="1">The sequence shown here is derived from an EMBL/GenBank/DDBJ whole genome shotgun (WGS) entry which is preliminary data.</text>
</comment>
<reference evidence="1" key="1">
    <citation type="journal article" date="2014" name="Front. Microbiol.">
        <title>High frequency of phylogenetically diverse reductive dehalogenase-homologous genes in deep subseafloor sedimentary metagenomes.</title>
        <authorList>
            <person name="Kawai M."/>
            <person name="Futagami T."/>
            <person name="Toyoda A."/>
            <person name="Takaki Y."/>
            <person name="Nishi S."/>
            <person name="Hori S."/>
            <person name="Arai W."/>
            <person name="Tsubouchi T."/>
            <person name="Morono Y."/>
            <person name="Uchiyama I."/>
            <person name="Ito T."/>
            <person name="Fujiyama A."/>
            <person name="Inagaki F."/>
            <person name="Takami H."/>
        </authorList>
    </citation>
    <scope>NUCLEOTIDE SEQUENCE</scope>
    <source>
        <strain evidence="1">Expedition CK06-06</strain>
    </source>
</reference>
<gene>
    <name evidence="1" type="ORF">S03H2_10000</name>
</gene>
<proteinExistence type="predicted"/>
<dbReference type="AlphaFoldDB" id="X1E5D4"/>
<evidence type="ECO:0000313" key="1">
    <source>
        <dbReference type="EMBL" id="GAH27772.1"/>
    </source>
</evidence>
<accession>X1E5D4</accession>
<organism evidence="1">
    <name type="scientific">marine sediment metagenome</name>
    <dbReference type="NCBI Taxonomy" id="412755"/>
    <lineage>
        <taxon>unclassified sequences</taxon>
        <taxon>metagenomes</taxon>
        <taxon>ecological metagenomes</taxon>
    </lineage>
</organism>
<dbReference type="EMBL" id="BARU01005173">
    <property type="protein sequence ID" value="GAH27772.1"/>
    <property type="molecule type" value="Genomic_DNA"/>
</dbReference>
<name>X1E5D4_9ZZZZ</name>
<sequence length="172" mass="18630">PRLPVDEIDLLIVDRMGKNISGTGMDTHVIGRVHNREPGQQDATHVQRVFVRDLTAESGGNAIGIGLADFTTDRLVEKMDYAATCTNCLTSMSPEQAQIPIHYASDRECIDRALDAVGAADADGLRIIRIADTSHLSRMVVSEAVLNELQDRDEVTVVGGVDLCFDAEGNLI</sequence>